<dbReference type="Gene3D" id="2.30.29.70">
    <property type="entry name" value="Proteasomal ubiquitin receptor Rpn13/ADRM1"/>
    <property type="match status" value="1"/>
</dbReference>
<dbReference type="AlphaFoldDB" id="A0A811LQ99"/>
<evidence type="ECO:0000313" key="13">
    <source>
        <dbReference type="Proteomes" id="UP000614601"/>
    </source>
</evidence>
<evidence type="ECO:0000256" key="9">
    <source>
        <dbReference type="SAM" id="MobiDB-lite"/>
    </source>
</evidence>
<proteinExistence type="inferred from homology"/>
<dbReference type="InterPro" id="IPR032368">
    <property type="entry name" value="RPN13_DEUBAD"/>
</dbReference>
<dbReference type="CDD" id="cd13314">
    <property type="entry name" value="PH_Rpn13"/>
    <property type="match status" value="1"/>
</dbReference>
<sequence>MSVLFANTRASHGSTSGNLLEFKAGRTIMEAGSTPEMRKITADKTKGLVFIKQSPDQLVHFCWKNREKNTTDLDLIIFPGDTEFIKIKECTDGRMYMLKFKSCEDHKLFWLQDSNTDRDDKICKKVNDLLNNPPSNRASGRGGSSERNSHALSALTSAMGGDDMGALGNMDQNQIMQLFSLMNGGNAADMLPQLPLQTRGGSPAAAATAPAFETPKGRKEGSTERSGETGEKFDAATLNNLFSNLPGSSKRTPVDLTRVLNNQNVKEVVAKNSADLLPHVPTTSEAPEKELEKSLTSPQFQQSAQWFGSALQSGQLGGALSQFGLPENAVKAADTGDIVSFGKQLTNSLNPEAKAEADRAINEAASNEENTESSAKKEEPNDEQMDLD</sequence>
<evidence type="ECO:0000256" key="3">
    <source>
        <dbReference type="ARBA" id="ARBA00009216"/>
    </source>
</evidence>
<dbReference type="GO" id="GO:0005634">
    <property type="term" value="C:nucleus"/>
    <property type="evidence" value="ECO:0007669"/>
    <property type="project" value="UniProtKB-SubCell"/>
</dbReference>
<evidence type="ECO:0000256" key="8">
    <source>
        <dbReference type="ARBA" id="ARBA00070663"/>
    </source>
</evidence>
<evidence type="ECO:0000256" key="7">
    <source>
        <dbReference type="ARBA" id="ARBA00054744"/>
    </source>
</evidence>
<dbReference type="EMBL" id="CAJFDH010000006">
    <property type="protein sequence ID" value="CAD5229247.1"/>
    <property type="molecule type" value="Genomic_DNA"/>
</dbReference>
<feature type="region of interest" description="Disordered" evidence="9">
    <location>
        <begin position="349"/>
        <end position="388"/>
    </location>
</feature>
<dbReference type="InterPro" id="IPR006773">
    <property type="entry name" value="Rpn13/ADRM1"/>
</dbReference>
<dbReference type="GO" id="GO:0070628">
    <property type="term" value="F:proteasome binding"/>
    <property type="evidence" value="ECO:0007669"/>
    <property type="project" value="TreeGrafter"/>
</dbReference>
<feature type="region of interest" description="Disordered" evidence="9">
    <location>
        <begin position="197"/>
        <end position="232"/>
    </location>
</feature>
<dbReference type="GO" id="GO:0061133">
    <property type="term" value="F:endopeptidase activator activity"/>
    <property type="evidence" value="ECO:0007669"/>
    <property type="project" value="TreeGrafter"/>
</dbReference>
<evidence type="ECO:0000256" key="5">
    <source>
        <dbReference type="ARBA" id="ARBA00022942"/>
    </source>
</evidence>
<comment type="function">
    <text evidence="7">May function as a proteasomal ubiquitin receptor. May promote the deubiquitinating activity associated with the 26S proteasome.</text>
</comment>
<dbReference type="InterPro" id="IPR038108">
    <property type="entry name" value="RPN13_DEUBAD_sf"/>
</dbReference>
<gene>
    <name evidence="12" type="ORF">BOKJ2_LOCUS13306</name>
</gene>
<feature type="compositionally biased region" description="Basic and acidic residues" evidence="9">
    <location>
        <begin position="215"/>
        <end position="232"/>
    </location>
</feature>
<evidence type="ECO:0000313" key="12">
    <source>
        <dbReference type="EMBL" id="CAD5229247.1"/>
    </source>
</evidence>
<feature type="domain" description="Pru" evidence="11">
    <location>
        <begin position="14"/>
        <end position="133"/>
    </location>
</feature>
<feature type="region of interest" description="Disordered" evidence="9">
    <location>
        <begin position="126"/>
        <end position="148"/>
    </location>
</feature>
<evidence type="ECO:0000256" key="2">
    <source>
        <dbReference type="ARBA" id="ARBA00004496"/>
    </source>
</evidence>
<dbReference type="PANTHER" id="PTHR12225">
    <property type="entry name" value="ADHESION REGULATING MOLECULE 1 110 KDA CELL MEMBRANE GLYCOPROTEIN"/>
    <property type="match status" value="1"/>
</dbReference>
<comment type="subcellular location">
    <subcellularLocation>
        <location evidence="2">Cytoplasm</location>
    </subcellularLocation>
    <subcellularLocation>
        <location evidence="1">Nucleus</location>
    </subcellularLocation>
</comment>
<dbReference type="Pfam" id="PF04683">
    <property type="entry name" value="Rpn13_ADRM1_Pru"/>
    <property type="match status" value="1"/>
</dbReference>
<dbReference type="Proteomes" id="UP000614601">
    <property type="component" value="Unassembled WGS sequence"/>
</dbReference>
<evidence type="ECO:0000256" key="1">
    <source>
        <dbReference type="ARBA" id="ARBA00004123"/>
    </source>
</evidence>
<keyword evidence="6" id="KW-0539">Nucleus</keyword>
<dbReference type="InterPro" id="IPR044867">
    <property type="entry name" value="DEUBAD_dom"/>
</dbReference>
<dbReference type="Proteomes" id="UP000783686">
    <property type="component" value="Unassembled WGS sequence"/>
</dbReference>
<keyword evidence="5" id="KW-0647">Proteasome</keyword>
<feature type="domain" description="DEUBAD" evidence="10">
    <location>
        <begin position="246"/>
        <end position="355"/>
    </location>
</feature>
<dbReference type="Pfam" id="PF16550">
    <property type="entry name" value="RPN13_C"/>
    <property type="match status" value="1"/>
</dbReference>
<dbReference type="EMBL" id="CAJFCW020000006">
    <property type="protein sequence ID" value="CAG9126130.1"/>
    <property type="molecule type" value="Genomic_DNA"/>
</dbReference>
<evidence type="ECO:0000259" key="11">
    <source>
        <dbReference type="PROSITE" id="PS51917"/>
    </source>
</evidence>
<evidence type="ECO:0000256" key="6">
    <source>
        <dbReference type="ARBA" id="ARBA00023242"/>
    </source>
</evidence>
<accession>A0A811LQ99</accession>
<dbReference type="OrthoDB" id="340431at2759"/>
<dbReference type="InterPro" id="IPR038633">
    <property type="entry name" value="Rpn13/ADRM1_Pru_sf"/>
</dbReference>
<dbReference type="PROSITE" id="PS51916">
    <property type="entry name" value="DEUBAD"/>
    <property type="match status" value="1"/>
</dbReference>
<organism evidence="12 13">
    <name type="scientific">Bursaphelenchus okinawaensis</name>
    <dbReference type="NCBI Taxonomy" id="465554"/>
    <lineage>
        <taxon>Eukaryota</taxon>
        <taxon>Metazoa</taxon>
        <taxon>Ecdysozoa</taxon>
        <taxon>Nematoda</taxon>
        <taxon>Chromadorea</taxon>
        <taxon>Rhabditida</taxon>
        <taxon>Tylenchina</taxon>
        <taxon>Tylenchomorpha</taxon>
        <taxon>Aphelenchoidea</taxon>
        <taxon>Aphelenchoididae</taxon>
        <taxon>Bursaphelenchus</taxon>
    </lineage>
</organism>
<keyword evidence="13" id="KW-1185">Reference proteome</keyword>
<dbReference type="GO" id="GO:0005737">
    <property type="term" value="C:cytoplasm"/>
    <property type="evidence" value="ECO:0007669"/>
    <property type="project" value="UniProtKB-SubCell"/>
</dbReference>
<dbReference type="PANTHER" id="PTHR12225:SF0">
    <property type="entry name" value="PROTEASOMAL UBIQUITIN RECEPTOR ADRM1"/>
    <property type="match status" value="1"/>
</dbReference>
<keyword evidence="4" id="KW-0963">Cytoplasm</keyword>
<name>A0A811LQ99_9BILA</name>
<comment type="similarity">
    <text evidence="3">Belongs to the ADRM1 family.</text>
</comment>
<evidence type="ECO:0000259" key="10">
    <source>
        <dbReference type="PROSITE" id="PS51916"/>
    </source>
</evidence>
<dbReference type="PROSITE" id="PS51917">
    <property type="entry name" value="PRU"/>
    <property type="match status" value="1"/>
</dbReference>
<dbReference type="FunFam" id="2.30.29.70:FF:000001">
    <property type="entry name" value="Proteasomal ubiquitin receptor ADRM1"/>
    <property type="match status" value="1"/>
</dbReference>
<evidence type="ECO:0000256" key="4">
    <source>
        <dbReference type="ARBA" id="ARBA00022490"/>
    </source>
</evidence>
<feature type="compositionally biased region" description="Polar residues" evidence="9">
    <location>
        <begin position="129"/>
        <end position="138"/>
    </location>
</feature>
<comment type="caution">
    <text evidence="12">The sequence shown here is derived from an EMBL/GenBank/DDBJ whole genome shotgun (WGS) entry which is preliminary data.</text>
</comment>
<dbReference type="Gene3D" id="1.10.2020.20">
    <property type="match status" value="1"/>
</dbReference>
<dbReference type="GO" id="GO:0008541">
    <property type="term" value="C:proteasome regulatory particle, lid subcomplex"/>
    <property type="evidence" value="ECO:0007669"/>
    <property type="project" value="TreeGrafter"/>
</dbReference>
<reference evidence="12" key="1">
    <citation type="submission" date="2020-09" db="EMBL/GenBank/DDBJ databases">
        <authorList>
            <person name="Kikuchi T."/>
        </authorList>
    </citation>
    <scope>NUCLEOTIDE SEQUENCE</scope>
    <source>
        <strain evidence="12">SH1</strain>
    </source>
</reference>
<protein>
    <recommendedName>
        <fullName evidence="8">Proteasomal ubiquitin receptor ADRM1 homolog</fullName>
    </recommendedName>
</protein>
<dbReference type="InterPro" id="IPR044868">
    <property type="entry name" value="Rpn13/ADRM1_Pru"/>
</dbReference>